<dbReference type="AlphaFoldDB" id="A0A343JBW9"/>
<name>A0A343JBW9_9CLOT</name>
<accession>A0A343JBW9</accession>
<proteinExistence type="predicted"/>
<dbReference type="KEGG" id="cia:BEN51_05920"/>
<dbReference type="OrthoDB" id="1690807at2"/>
<organism evidence="1 2">
    <name type="scientific">Clostridium isatidis</name>
    <dbReference type="NCBI Taxonomy" id="182773"/>
    <lineage>
        <taxon>Bacteria</taxon>
        <taxon>Bacillati</taxon>
        <taxon>Bacillota</taxon>
        <taxon>Clostridia</taxon>
        <taxon>Eubacteriales</taxon>
        <taxon>Clostridiaceae</taxon>
        <taxon>Clostridium</taxon>
    </lineage>
</organism>
<dbReference type="Proteomes" id="UP000264883">
    <property type="component" value="Chromosome"/>
</dbReference>
<evidence type="ECO:0000313" key="2">
    <source>
        <dbReference type="Proteomes" id="UP000264883"/>
    </source>
</evidence>
<sequence>MNYSKVKFEIYTSSYNLNSLKSSLKTLLIEFDKDFYIYETKLHFDDNENYKSCNSFKLEFICNKDLALEVITIIKKIINDKSPYFNIIPIIN</sequence>
<dbReference type="RefSeq" id="WP_119865167.1">
    <property type="nucleotide sequence ID" value="NZ_CP016786.1"/>
</dbReference>
<gene>
    <name evidence="1" type="ORF">BEN51_05920</name>
</gene>
<dbReference type="EMBL" id="CP016786">
    <property type="protein sequence ID" value="ASW43027.1"/>
    <property type="molecule type" value="Genomic_DNA"/>
</dbReference>
<evidence type="ECO:0000313" key="1">
    <source>
        <dbReference type="EMBL" id="ASW43027.1"/>
    </source>
</evidence>
<protein>
    <submittedName>
        <fullName evidence="1">Uncharacterized protein</fullName>
    </submittedName>
</protein>
<keyword evidence="2" id="KW-1185">Reference proteome</keyword>
<reference evidence="1 2" key="1">
    <citation type="submission" date="2016-08" db="EMBL/GenBank/DDBJ databases">
        <title>Complete Genome Sequence Of The Indigo Reducing Clostridium isatidis DSM15098.</title>
        <authorList>
            <person name="Little G.T."/>
            <person name="Minton N.P."/>
        </authorList>
    </citation>
    <scope>NUCLEOTIDE SEQUENCE [LARGE SCALE GENOMIC DNA]</scope>
    <source>
        <strain evidence="1 2">DSM 15098</strain>
    </source>
</reference>